<dbReference type="InterPro" id="IPR010664">
    <property type="entry name" value="LipoPS_assembly_LptC-rel"/>
</dbReference>
<organism evidence="7 8">
    <name type="scientific">Spiribacter aquaticus</name>
    <dbReference type="NCBI Taxonomy" id="1935996"/>
    <lineage>
        <taxon>Bacteria</taxon>
        <taxon>Pseudomonadati</taxon>
        <taxon>Pseudomonadota</taxon>
        <taxon>Gammaproteobacteria</taxon>
        <taxon>Chromatiales</taxon>
        <taxon>Ectothiorhodospiraceae</taxon>
        <taxon>Spiribacter</taxon>
    </lineage>
</organism>
<dbReference type="NCBIfam" id="TIGR04409">
    <property type="entry name" value="LptC_YrbK"/>
    <property type="match status" value="1"/>
</dbReference>
<evidence type="ECO:0000256" key="6">
    <source>
        <dbReference type="SAM" id="SignalP"/>
    </source>
</evidence>
<sequence length="185" mass="20829">MRRRVVMLLALALAALLGWRLFGAGGDPDAVRTVTDPRLDAYARTVTLTTTNADGAISWRVRSPDARHNPREGSWRLVSPDWRVETDRGPPWRGRSNHGWIGDDDTRARLRGDVVMTRQTAEGRTRLTTQRLDARIPERYAETDQPVTMTRPGLRVDAVGARVWFAQERLELLDDVEGVYDAASP</sequence>
<protein>
    <submittedName>
        <fullName evidence="7">LPS export ABC transporter periplasmic protein LptC</fullName>
    </submittedName>
</protein>
<evidence type="ECO:0000256" key="2">
    <source>
        <dbReference type="ARBA" id="ARBA00022519"/>
    </source>
</evidence>
<dbReference type="InterPro" id="IPR052363">
    <property type="entry name" value="LPS_export_LptC"/>
</dbReference>
<evidence type="ECO:0000256" key="3">
    <source>
        <dbReference type="ARBA" id="ARBA00022692"/>
    </source>
</evidence>
<dbReference type="GO" id="GO:0030288">
    <property type="term" value="C:outer membrane-bounded periplasmic space"/>
    <property type="evidence" value="ECO:0007669"/>
    <property type="project" value="TreeGrafter"/>
</dbReference>
<accession>A0A557RGZ4</accession>
<evidence type="ECO:0000256" key="5">
    <source>
        <dbReference type="ARBA" id="ARBA00023136"/>
    </source>
</evidence>
<dbReference type="InterPro" id="IPR026265">
    <property type="entry name" value="LptC"/>
</dbReference>
<dbReference type="GO" id="GO:0015221">
    <property type="term" value="F:lipopolysaccharide transmembrane transporter activity"/>
    <property type="evidence" value="ECO:0007669"/>
    <property type="project" value="InterPro"/>
</dbReference>
<evidence type="ECO:0000313" key="7">
    <source>
        <dbReference type="EMBL" id="TVO64431.1"/>
    </source>
</evidence>
<comment type="caution">
    <text evidence="7">The sequence shown here is derived from an EMBL/GenBank/DDBJ whole genome shotgun (WGS) entry which is preliminary data.</text>
</comment>
<dbReference type="RefSeq" id="WP_144348018.1">
    <property type="nucleotide sequence ID" value="NZ_VMKP01000003.1"/>
</dbReference>
<feature type="signal peptide" evidence="6">
    <location>
        <begin position="1"/>
        <end position="23"/>
    </location>
</feature>
<dbReference type="Gene3D" id="2.60.450.10">
    <property type="entry name" value="Lipopolysaccharide (LPS) transport protein A like domain"/>
    <property type="match status" value="1"/>
</dbReference>
<keyword evidence="5" id="KW-0472">Membrane</keyword>
<gene>
    <name evidence="7" type="primary">lptC</name>
    <name evidence="7" type="ORF">FPL11_07165</name>
</gene>
<dbReference type="GO" id="GO:0005886">
    <property type="term" value="C:plasma membrane"/>
    <property type="evidence" value="ECO:0007669"/>
    <property type="project" value="InterPro"/>
</dbReference>
<keyword evidence="6" id="KW-0732">Signal</keyword>
<keyword evidence="2" id="KW-0997">Cell inner membrane</keyword>
<name>A0A557RGZ4_9GAMM</name>
<keyword evidence="8" id="KW-1185">Reference proteome</keyword>
<keyword evidence="4" id="KW-1133">Transmembrane helix</keyword>
<dbReference type="AlphaFoldDB" id="A0A557RGZ4"/>
<reference evidence="7 8" key="1">
    <citation type="submission" date="2019-07" db="EMBL/GenBank/DDBJ databases">
        <title>Reclasification of Spiribacter aquaticus.</title>
        <authorList>
            <person name="Leon M.J."/>
            <person name="Sanchez-Porro C."/>
            <person name="Ventosa A."/>
        </authorList>
    </citation>
    <scope>NUCLEOTIDE SEQUENCE [LARGE SCALE GENOMIC DNA]</scope>
    <source>
        <strain evidence="7 8">SP30</strain>
    </source>
</reference>
<dbReference type="PANTHER" id="PTHR37481:SF1">
    <property type="entry name" value="LIPOPOLYSACCHARIDE EXPORT SYSTEM PROTEIN LPTC"/>
    <property type="match status" value="1"/>
</dbReference>
<evidence type="ECO:0000256" key="4">
    <source>
        <dbReference type="ARBA" id="ARBA00022989"/>
    </source>
</evidence>
<dbReference type="PANTHER" id="PTHR37481">
    <property type="entry name" value="LIPOPOLYSACCHARIDE EXPORT SYSTEM PROTEIN LPTC"/>
    <property type="match status" value="1"/>
</dbReference>
<keyword evidence="3" id="KW-0812">Transmembrane</keyword>
<dbReference type="Proteomes" id="UP000316688">
    <property type="component" value="Unassembled WGS sequence"/>
</dbReference>
<proteinExistence type="predicted"/>
<dbReference type="Pfam" id="PF06835">
    <property type="entry name" value="LptC"/>
    <property type="match status" value="1"/>
</dbReference>
<dbReference type="EMBL" id="VMKP01000003">
    <property type="protein sequence ID" value="TVO64431.1"/>
    <property type="molecule type" value="Genomic_DNA"/>
</dbReference>
<feature type="chain" id="PRO_5021788699" evidence="6">
    <location>
        <begin position="24"/>
        <end position="185"/>
    </location>
</feature>
<evidence type="ECO:0000256" key="1">
    <source>
        <dbReference type="ARBA" id="ARBA00022475"/>
    </source>
</evidence>
<dbReference type="GO" id="GO:0017089">
    <property type="term" value="F:glycolipid transfer activity"/>
    <property type="evidence" value="ECO:0007669"/>
    <property type="project" value="TreeGrafter"/>
</dbReference>
<keyword evidence="1" id="KW-1003">Cell membrane</keyword>
<evidence type="ECO:0000313" key="8">
    <source>
        <dbReference type="Proteomes" id="UP000316688"/>
    </source>
</evidence>